<proteinExistence type="predicted"/>
<gene>
    <name evidence="1" type="ORF">J1N35_044042</name>
</gene>
<reference evidence="1 2" key="1">
    <citation type="journal article" date="2021" name="Plant Biotechnol. J.">
        <title>Multi-omics assisted identification of the key and species-specific regulatory components of drought-tolerant mechanisms in Gossypium stocksii.</title>
        <authorList>
            <person name="Yu D."/>
            <person name="Ke L."/>
            <person name="Zhang D."/>
            <person name="Wu Y."/>
            <person name="Sun Y."/>
            <person name="Mei J."/>
            <person name="Sun J."/>
            <person name="Sun Y."/>
        </authorList>
    </citation>
    <scope>NUCLEOTIDE SEQUENCE [LARGE SCALE GENOMIC DNA]</scope>
    <source>
        <strain evidence="2">cv. E1</strain>
        <tissue evidence="1">Leaf</tissue>
    </source>
</reference>
<dbReference type="Proteomes" id="UP000828251">
    <property type="component" value="Unassembled WGS sequence"/>
</dbReference>
<organism evidence="1 2">
    <name type="scientific">Gossypium stocksii</name>
    <dbReference type="NCBI Taxonomy" id="47602"/>
    <lineage>
        <taxon>Eukaryota</taxon>
        <taxon>Viridiplantae</taxon>
        <taxon>Streptophyta</taxon>
        <taxon>Embryophyta</taxon>
        <taxon>Tracheophyta</taxon>
        <taxon>Spermatophyta</taxon>
        <taxon>Magnoliopsida</taxon>
        <taxon>eudicotyledons</taxon>
        <taxon>Gunneridae</taxon>
        <taxon>Pentapetalae</taxon>
        <taxon>rosids</taxon>
        <taxon>malvids</taxon>
        <taxon>Malvales</taxon>
        <taxon>Malvaceae</taxon>
        <taxon>Malvoideae</taxon>
        <taxon>Gossypium</taxon>
    </lineage>
</organism>
<evidence type="ECO:0000313" key="1">
    <source>
        <dbReference type="EMBL" id="KAH1031868.1"/>
    </source>
</evidence>
<dbReference type="PANTHER" id="PTHR46033">
    <property type="entry name" value="PROTEIN MAIN-LIKE 2"/>
    <property type="match status" value="1"/>
</dbReference>
<dbReference type="GO" id="GO:0010073">
    <property type="term" value="P:meristem maintenance"/>
    <property type="evidence" value="ECO:0007669"/>
    <property type="project" value="InterPro"/>
</dbReference>
<name>A0A9D3ZG12_9ROSI</name>
<comment type="caution">
    <text evidence="1">The sequence shown here is derived from an EMBL/GenBank/DDBJ whole genome shotgun (WGS) entry which is preliminary data.</text>
</comment>
<accession>A0A9D3ZG12</accession>
<keyword evidence="2" id="KW-1185">Reference proteome</keyword>
<sequence length="120" mass="14217">MIMLQFGLPVDGYAVTRFAYLLIGEPYATRFWVLLRIILTEMSWLRDTFPEPDNDSTELERIQYAWAYILKMIRGYLMSNLSRNLIHLRWLLKLDFRAVGELSWESIVLATLYKEMCGVM</sequence>
<protein>
    <submittedName>
        <fullName evidence="1">Uncharacterized protein</fullName>
    </submittedName>
</protein>
<dbReference type="InterPro" id="IPR044824">
    <property type="entry name" value="MAIN-like"/>
</dbReference>
<dbReference type="AlphaFoldDB" id="A0A9D3ZG12"/>
<dbReference type="PANTHER" id="PTHR46033:SF8">
    <property type="entry name" value="PROTEIN MAINTENANCE OF MERISTEMS-LIKE"/>
    <property type="match status" value="1"/>
</dbReference>
<evidence type="ECO:0000313" key="2">
    <source>
        <dbReference type="Proteomes" id="UP000828251"/>
    </source>
</evidence>
<dbReference type="OrthoDB" id="996666at2759"/>
<dbReference type="EMBL" id="JAIQCV010000013">
    <property type="protein sequence ID" value="KAH1031868.1"/>
    <property type="molecule type" value="Genomic_DNA"/>
</dbReference>